<keyword evidence="2" id="KW-0288">FMN</keyword>
<proteinExistence type="predicted"/>
<dbReference type="InterPro" id="IPR005025">
    <property type="entry name" value="FMN_Rdtase-like_dom"/>
</dbReference>
<dbReference type="InterPro" id="IPR029039">
    <property type="entry name" value="Flavoprotein-like_sf"/>
</dbReference>
<dbReference type="SUPFAM" id="SSF52218">
    <property type="entry name" value="Flavoproteins"/>
    <property type="match status" value="1"/>
</dbReference>
<organism evidence="4 5">
    <name type="scientific">Cocleimonas flava</name>
    <dbReference type="NCBI Taxonomy" id="634765"/>
    <lineage>
        <taxon>Bacteria</taxon>
        <taxon>Pseudomonadati</taxon>
        <taxon>Pseudomonadota</taxon>
        <taxon>Gammaproteobacteria</taxon>
        <taxon>Thiotrichales</taxon>
        <taxon>Thiotrichaceae</taxon>
        <taxon>Cocleimonas</taxon>
    </lineage>
</organism>
<dbReference type="GO" id="GO:0016491">
    <property type="term" value="F:oxidoreductase activity"/>
    <property type="evidence" value="ECO:0007669"/>
    <property type="project" value="InterPro"/>
</dbReference>
<comment type="cofactor">
    <cofactor evidence="1">
        <name>FMN</name>
        <dbReference type="ChEBI" id="CHEBI:58210"/>
    </cofactor>
</comment>
<dbReference type="OrthoDB" id="9812295at2"/>
<evidence type="ECO:0000256" key="1">
    <source>
        <dbReference type="ARBA" id="ARBA00001917"/>
    </source>
</evidence>
<dbReference type="InterPro" id="IPR050712">
    <property type="entry name" value="NAD(P)H-dep_reductase"/>
</dbReference>
<dbReference type="Pfam" id="PF03358">
    <property type="entry name" value="FMN_red"/>
    <property type="match status" value="1"/>
</dbReference>
<dbReference type="EMBL" id="SMFQ01000002">
    <property type="protein sequence ID" value="TCJ88521.1"/>
    <property type="molecule type" value="Genomic_DNA"/>
</dbReference>
<evidence type="ECO:0000256" key="2">
    <source>
        <dbReference type="ARBA" id="ARBA00022643"/>
    </source>
</evidence>
<evidence type="ECO:0000259" key="3">
    <source>
        <dbReference type="Pfam" id="PF03358"/>
    </source>
</evidence>
<keyword evidence="5" id="KW-1185">Reference proteome</keyword>
<dbReference type="AlphaFoldDB" id="A0A4R1FCL0"/>
<comment type="caution">
    <text evidence="4">The sequence shown here is derived from an EMBL/GenBank/DDBJ whole genome shotgun (WGS) entry which is preliminary data.</text>
</comment>
<protein>
    <submittedName>
        <fullName evidence="4">NAD(P)H-dependent FMN reductase</fullName>
    </submittedName>
</protein>
<keyword evidence="2" id="KW-0285">Flavoprotein</keyword>
<dbReference type="PANTHER" id="PTHR30543">
    <property type="entry name" value="CHROMATE REDUCTASE"/>
    <property type="match status" value="1"/>
</dbReference>
<dbReference type="Proteomes" id="UP000294887">
    <property type="component" value="Unassembled WGS sequence"/>
</dbReference>
<dbReference type="PANTHER" id="PTHR30543:SF21">
    <property type="entry name" value="NAD(P)H-DEPENDENT FMN REDUCTASE LOT6"/>
    <property type="match status" value="1"/>
</dbReference>
<reference evidence="4 5" key="1">
    <citation type="submission" date="2019-03" db="EMBL/GenBank/DDBJ databases">
        <title>Genomic Encyclopedia of Type Strains, Phase IV (KMG-IV): sequencing the most valuable type-strain genomes for metagenomic binning, comparative biology and taxonomic classification.</title>
        <authorList>
            <person name="Goeker M."/>
        </authorList>
    </citation>
    <scope>NUCLEOTIDE SEQUENCE [LARGE SCALE GENOMIC DNA]</scope>
    <source>
        <strain evidence="4 5">DSM 24830</strain>
    </source>
</reference>
<sequence>MKVLAFAASSSRQSINKQLVTHAVTVLEKEIKENIESELLDLNDFEMPIYSIDRENEGGIPELAKQFFTKIGEAEALIISFAEHNGTYTAAYKNIFDWASRIDSKVFQGKPMVIMSASPGPGGAASVLKTAKESAPFFGADIKASFSVASYYDVFDSETGQLADAELSNTLRESLAKL</sequence>
<name>A0A4R1FCL0_9GAMM</name>
<evidence type="ECO:0000313" key="5">
    <source>
        <dbReference type="Proteomes" id="UP000294887"/>
    </source>
</evidence>
<gene>
    <name evidence="4" type="ORF">EV695_0378</name>
</gene>
<dbReference type="GO" id="GO:0010181">
    <property type="term" value="F:FMN binding"/>
    <property type="evidence" value="ECO:0007669"/>
    <property type="project" value="TreeGrafter"/>
</dbReference>
<dbReference type="RefSeq" id="WP_131904215.1">
    <property type="nucleotide sequence ID" value="NZ_BAAAFU010000008.1"/>
</dbReference>
<accession>A0A4R1FCL0</accession>
<dbReference type="Gene3D" id="3.40.50.360">
    <property type="match status" value="1"/>
</dbReference>
<evidence type="ECO:0000313" key="4">
    <source>
        <dbReference type="EMBL" id="TCJ88521.1"/>
    </source>
</evidence>
<feature type="domain" description="NADPH-dependent FMN reductase-like" evidence="3">
    <location>
        <begin position="1"/>
        <end position="139"/>
    </location>
</feature>
<dbReference type="GO" id="GO:0005829">
    <property type="term" value="C:cytosol"/>
    <property type="evidence" value="ECO:0007669"/>
    <property type="project" value="TreeGrafter"/>
</dbReference>